<sequence>MESITHVTVIINQPCIEFWLLLHFEFTQAPFDDCGRAESRLKSHLTDYSKSQKYYTKEGDDIYLKLKERLPTAIANSQRFAAFDLETPDKGYSEMLELFKILGLLKEEKGMWVLK</sequence>
<gene>
    <name evidence="1" type="ORF">LV84_01403</name>
</gene>
<dbReference type="InterPro" id="IPR025591">
    <property type="entry name" value="RloB"/>
</dbReference>
<proteinExistence type="predicted"/>
<dbReference type="Proteomes" id="UP000249115">
    <property type="component" value="Unassembled WGS sequence"/>
</dbReference>
<dbReference type="OrthoDB" id="9796523at2"/>
<name>A0A2W7T815_9BACT</name>
<dbReference type="AlphaFoldDB" id="A0A2W7T815"/>
<dbReference type="EMBL" id="QKZU01000004">
    <property type="protein sequence ID" value="PZX59372.1"/>
    <property type="molecule type" value="Genomic_DNA"/>
</dbReference>
<evidence type="ECO:0000313" key="2">
    <source>
        <dbReference type="Proteomes" id="UP000249115"/>
    </source>
</evidence>
<dbReference type="Pfam" id="PF13707">
    <property type="entry name" value="RloB"/>
    <property type="match status" value="1"/>
</dbReference>
<comment type="caution">
    <text evidence="1">The sequence shown here is derived from an EMBL/GenBank/DDBJ whole genome shotgun (WGS) entry which is preliminary data.</text>
</comment>
<reference evidence="1 2" key="1">
    <citation type="submission" date="2018-06" db="EMBL/GenBank/DDBJ databases">
        <title>Genomic Encyclopedia of Archaeal and Bacterial Type Strains, Phase II (KMG-II): from individual species to whole genera.</title>
        <authorList>
            <person name="Goeker M."/>
        </authorList>
    </citation>
    <scope>NUCLEOTIDE SEQUENCE [LARGE SCALE GENOMIC DNA]</scope>
    <source>
        <strain evidence="1 2">DSM 22686</strain>
    </source>
</reference>
<organism evidence="1 2">
    <name type="scientific">Algoriphagus ratkowskyi</name>
    <dbReference type="NCBI Taxonomy" id="57028"/>
    <lineage>
        <taxon>Bacteria</taxon>
        <taxon>Pseudomonadati</taxon>
        <taxon>Bacteroidota</taxon>
        <taxon>Cytophagia</taxon>
        <taxon>Cytophagales</taxon>
        <taxon>Cyclobacteriaceae</taxon>
        <taxon>Algoriphagus</taxon>
    </lineage>
</organism>
<protein>
    <submittedName>
        <fullName evidence="1">RloB-like protein</fullName>
    </submittedName>
</protein>
<accession>A0A2W7T815</accession>
<evidence type="ECO:0000313" key="1">
    <source>
        <dbReference type="EMBL" id="PZX59372.1"/>
    </source>
</evidence>